<dbReference type="InterPro" id="IPR037185">
    <property type="entry name" value="EmrE-like"/>
</dbReference>
<name>A0AA86SKY4_9FABA</name>
<dbReference type="InterPro" id="IPR000620">
    <property type="entry name" value="EamA_dom"/>
</dbReference>
<keyword evidence="5 6" id="KW-0472">Membrane</keyword>
<keyword evidence="4 6" id="KW-1133">Transmembrane helix</keyword>
<feature type="transmembrane region" description="Helical" evidence="6">
    <location>
        <begin position="202"/>
        <end position="220"/>
    </location>
</feature>
<dbReference type="SUPFAM" id="SSF103481">
    <property type="entry name" value="Multidrug resistance efflux transporter EmrE"/>
    <property type="match status" value="1"/>
</dbReference>
<reference evidence="8" key="1">
    <citation type="submission" date="2023-10" db="EMBL/GenBank/DDBJ databases">
        <authorList>
            <person name="Domelevo Entfellner J.-B."/>
        </authorList>
    </citation>
    <scope>NUCLEOTIDE SEQUENCE</scope>
</reference>
<protein>
    <recommendedName>
        <fullName evidence="6">WAT1-related protein</fullName>
    </recommendedName>
</protein>
<dbReference type="InterPro" id="IPR030184">
    <property type="entry name" value="WAT1-related"/>
</dbReference>
<evidence type="ECO:0000313" key="8">
    <source>
        <dbReference type="EMBL" id="CAJ1943352.1"/>
    </source>
</evidence>
<dbReference type="PANTHER" id="PTHR31218">
    <property type="entry name" value="WAT1-RELATED PROTEIN"/>
    <property type="match status" value="1"/>
</dbReference>
<dbReference type="AlphaFoldDB" id="A0AA86SKY4"/>
<keyword evidence="3 6" id="KW-0812">Transmembrane</keyword>
<comment type="similarity">
    <text evidence="2 6">Belongs to the drug/metabolite transporter (DMT) superfamily. Plant drug/metabolite exporter (P-DME) (TC 2.A.7.4) family.</text>
</comment>
<dbReference type="Gramene" id="rna-AYBTSS11_LOCUS11313">
    <property type="protein sequence ID" value="CAJ1943352.1"/>
    <property type="gene ID" value="gene-AYBTSS11_LOCUS11313"/>
</dbReference>
<evidence type="ECO:0000256" key="1">
    <source>
        <dbReference type="ARBA" id="ARBA00004141"/>
    </source>
</evidence>
<gene>
    <name evidence="8" type="ORF">AYBTSS11_LOCUS11313</name>
</gene>
<feature type="domain" description="EamA" evidence="7">
    <location>
        <begin position="79"/>
        <end position="218"/>
    </location>
</feature>
<evidence type="ECO:0000256" key="2">
    <source>
        <dbReference type="ARBA" id="ARBA00007635"/>
    </source>
</evidence>
<evidence type="ECO:0000259" key="7">
    <source>
        <dbReference type="Pfam" id="PF00892"/>
    </source>
</evidence>
<evidence type="ECO:0000256" key="6">
    <source>
        <dbReference type="RuleBase" id="RU363077"/>
    </source>
</evidence>
<evidence type="ECO:0000256" key="3">
    <source>
        <dbReference type="ARBA" id="ARBA00022692"/>
    </source>
</evidence>
<feature type="transmembrane region" description="Helical" evidence="6">
    <location>
        <begin position="109"/>
        <end position="129"/>
    </location>
</feature>
<organism evidence="8 9">
    <name type="scientific">Sphenostylis stenocarpa</name>
    <dbReference type="NCBI Taxonomy" id="92480"/>
    <lineage>
        <taxon>Eukaryota</taxon>
        <taxon>Viridiplantae</taxon>
        <taxon>Streptophyta</taxon>
        <taxon>Embryophyta</taxon>
        <taxon>Tracheophyta</taxon>
        <taxon>Spermatophyta</taxon>
        <taxon>Magnoliopsida</taxon>
        <taxon>eudicotyledons</taxon>
        <taxon>Gunneridae</taxon>
        <taxon>Pentapetalae</taxon>
        <taxon>rosids</taxon>
        <taxon>fabids</taxon>
        <taxon>Fabales</taxon>
        <taxon>Fabaceae</taxon>
        <taxon>Papilionoideae</taxon>
        <taxon>50 kb inversion clade</taxon>
        <taxon>NPAAA clade</taxon>
        <taxon>indigoferoid/millettioid clade</taxon>
        <taxon>Phaseoleae</taxon>
        <taxon>Sphenostylis</taxon>
    </lineage>
</organism>
<dbReference type="GO" id="GO:0022857">
    <property type="term" value="F:transmembrane transporter activity"/>
    <property type="evidence" value="ECO:0007669"/>
    <property type="project" value="InterPro"/>
</dbReference>
<evidence type="ECO:0000256" key="4">
    <source>
        <dbReference type="ARBA" id="ARBA00022989"/>
    </source>
</evidence>
<sequence length="365" mass="39704">MPNLAPGLIFIIAWIFRMEKVNSSCTYSRIKIVGTFLCVSGALTLSIMQSISAPKFTKEGTLQSPSPPPNLTFDRDKLSGCLYLMAAVLILSSNIVLQAFTLGDFPAPMSLSAITCFFGTFMTAAVQLIQDHEFKTGWPVVGIGDLIGYYLLAGVVSAICSSVNCWVIEKRGPVFVSMFSPIGTVCSVIFSVVTLGQTMNTGSLAGMFLMFTGLYIVLWAKGKEGGIKSENDAEKPLLKFSIEEQEDGSFTRFGGTRSGSWSEIAIAVYIGWLQFQQTRGTKGKDTSSVVGHSIILTHVSHVWSIPIAPKGGPSGPDMARFPVTLSIYAFDGDSWYEWLKEVIGNKRLFRNQSGFVEGIMIDQVS</sequence>
<comment type="subcellular location">
    <subcellularLocation>
        <location evidence="1 6">Membrane</location>
        <topology evidence="1 6">Multi-pass membrane protein</topology>
    </subcellularLocation>
</comment>
<dbReference type="EMBL" id="OY731400">
    <property type="protein sequence ID" value="CAJ1943352.1"/>
    <property type="molecule type" value="Genomic_DNA"/>
</dbReference>
<feature type="transmembrane region" description="Helical" evidence="6">
    <location>
        <begin position="82"/>
        <end position="102"/>
    </location>
</feature>
<feature type="transmembrane region" description="Helical" evidence="6">
    <location>
        <begin position="149"/>
        <end position="167"/>
    </location>
</feature>
<proteinExistence type="inferred from homology"/>
<accession>A0AA86SKY4</accession>
<feature type="transmembrane region" description="Helical" evidence="6">
    <location>
        <begin position="174"/>
        <end position="196"/>
    </location>
</feature>
<dbReference type="Pfam" id="PF00892">
    <property type="entry name" value="EamA"/>
    <property type="match status" value="1"/>
</dbReference>
<dbReference type="GO" id="GO:0016020">
    <property type="term" value="C:membrane"/>
    <property type="evidence" value="ECO:0007669"/>
    <property type="project" value="UniProtKB-SubCell"/>
</dbReference>
<dbReference type="Proteomes" id="UP001189624">
    <property type="component" value="Chromosome 3"/>
</dbReference>
<evidence type="ECO:0000256" key="5">
    <source>
        <dbReference type="ARBA" id="ARBA00023136"/>
    </source>
</evidence>
<keyword evidence="9" id="KW-1185">Reference proteome</keyword>
<evidence type="ECO:0000313" key="9">
    <source>
        <dbReference type="Proteomes" id="UP001189624"/>
    </source>
</evidence>